<keyword evidence="3" id="KW-1185">Reference proteome</keyword>
<evidence type="ECO:0000256" key="1">
    <source>
        <dbReference type="SAM" id="Phobius"/>
    </source>
</evidence>
<evidence type="ECO:0000313" key="2">
    <source>
        <dbReference type="EMBL" id="CAK9183965.1"/>
    </source>
</evidence>
<sequence>MERKEETSTSWRQLKAMLRKNWLLKIRHPFVTCAEIFLPTVVMLLLIAVRTRVDTKIHPSQPYIRKDMFVQVGKDGTSPPFNQVLESLLAKGEFLAFAPDTSETRMMINILSLKFPLLKRHIKDIEPTFALIVLALIAFSNLWSFYINCKKALASYVFLGALFLPALILLVNLRDPWSSAMHFIVLPIKFLANFQCLYKLVTRVYKDESELETYIRSDLYGSCDQVNHCMAIGLLVFGTWGCFSHCLATRFLLRNQAGRFIKQYSGNFTPQQLSGINSIEWLPKLGSVATNNSQEQEKNG</sequence>
<dbReference type="EMBL" id="CAUOFW020008835">
    <property type="protein sequence ID" value="CAK9183965.1"/>
    <property type="molecule type" value="Genomic_DNA"/>
</dbReference>
<feature type="transmembrane region" description="Helical" evidence="1">
    <location>
        <begin position="230"/>
        <end position="253"/>
    </location>
</feature>
<accession>A0ABC8USD3</accession>
<evidence type="ECO:0000313" key="3">
    <source>
        <dbReference type="Proteomes" id="UP001642360"/>
    </source>
</evidence>
<protein>
    <submittedName>
        <fullName evidence="2">Uncharacterized protein</fullName>
    </submittedName>
</protein>
<name>A0ABC8USD3_9AQUA</name>
<keyword evidence="1" id="KW-0812">Transmembrane</keyword>
<dbReference type="AlphaFoldDB" id="A0ABC8USD3"/>
<keyword evidence="1" id="KW-0472">Membrane</keyword>
<keyword evidence="1" id="KW-1133">Transmembrane helix</keyword>
<proteinExistence type="predicted"/>
<feature type="transmembrane region" description="Helical" evidence="1">
    <location>
        <begin position="128"/>
        <end position="147"/>
    </location>
</feature>
<gene>
    <name evidence="2" type="ORF">ILEXP_LOCUS54266</name>
</gene>
<reference evidence="2 3" key="1">
    <citation type="submission" date="2024-02" db="EMBL/GenBank/DDBJ databases">
        <authorList>
            <person name="Vignale AGUSTIN F."/>
            <person name="Sosa J E."/>
            <person name="Modenutti C."/>
        </authorList>
    </citation>
    <scope>NUCLEOTIDE SEQUENCE [LARGE SCALE GENOMIC DNA]</scope>
</reference>
<dbReference type="Proteomes" id="UP001642360">
    <property type="component" value="Unassembled WGS sequence"/>
</dbReference>
<comment type="caution">
    <text evidence="2">The sequence shown here is derived from an EMBL/GenBank/DDBJ whole genome shotgun (WGS) entry which is preliminary data.</text>
</comment>
<organism evidence="2 3">
    <name type="scientific">Ilex paraguariensis</name>
    <name type="common">yerba mate</name>
    <dbReference type="NCBI Taxonomy" id="185542"/>
    <lineage>
        <taxon>Eukaryota</taxon>
        <taxon>Viridiplantae</taxon>
        <taxon>Streptophyta</taxon>
        <taxon>Embryophyta</taxon>
        <taxon>Tracheophyta</taxon>
        <taxon>Spermatophyta</taxon>
        <taxon>Magnoliopsida</taxon>
        <taxon>eudicotyledons</taxon>
        <taxon>Gunneridae</taxon>
        <taxon>Pentapetalae</taxon>
        <taxon>asterids</taxon>
        <taxon>campanulids</taxon>
        <taxon>Aquifoliales</taxon>
        <taxon>Aquifoliaceae</taxon>
        <taxon>Ilex</taxon>
    </lineage>
</organism>
<feature type="transmembrane region" description="Helical" evidence="1">
    <location>
        <begin position="26"/>
        <end position="49"/>
    </location>
</feature>
<feature type="transmembrane region" description="Helical" evidence="1">
    <location>
        <begin position="153"/>
        <end position="171"/>
    </location>
</feature>